<keyword evidence="4" id="KW-0816">Tricarboxylic acid cycle</keyword>
<proteinExistence type="predicted"/>
<reference evidence="7 8" key="1">
    <citation type="submission" date="2020-04" db="EMBL/GenBank/DDBJ databases">
        <title>Perkinsus chesapeaki whole genome sequence.</title>
        <authorList>
            <person name="Bogema D.R."/>
        </authorList>
    </citation>
    <scope>NUCLEOTIDE SEQUENCE [LARGE SCALE GENOMIC DNA]</scope>
    <source>
        <strain evidence="7">ATCC PRA-425</strain>
    </source>
</reference>
<protein>
    <recommendedName>
        <fullName evidence="2">isocitrate lyase</fullName>
        <ecNumber evidence="2">4.1.3.1</ecNumber>
    </recommendedName>
</protein>
<dbReference type="GO" id="GO:0006097">
    <property type="term" value="P:glyoxylate cycle"/>
    <property type="evidence" value="ECO:0007669"/>
    <property type="project" value="UniProtKB-KW"/>
</dbReference>
<accession>A0A7J6LC64</accession>
<dbReference type="PROSITE" id="PS00161">
    <property type="entry name" value="ISOCITRATE_LYASE"/>
    <property type="match status" value="1"/>
</dbReference>
<dbReference type="NCBIfam" id="TIGR01346">
    <property type="entry name" value="isocit_lyase"/>
    <property type="match status" value="1"/>
</dbReference>
<comment type="caution">
    <text evidence="7">The sequence shown here is derived from an EMBL/GenBank/DDBJ whole genome shotgun (WGS) entry which is preliminary data.</text>
</comment>
<gene>
    <name evidence="7" type="ORF">FOL47_008744</name>
</gene>
<dbReference type="OrthoDB" id="4078635at2759"/>
<dbReference type="PANTHER" id="PTHR21631">
    <property type="entry name" value="ISOCITRATE LYASE/MALATE SYNTHASE"/>
    <property type="match status" value="1"/>
</dbReference>
<feature type="region of interest" description="Disordered" evidence="6">
    <location>
        <begin position="393"/>
        <end position="492"/>
    </location>
</feature>
<dbReference type="GO" id="GO:0004451">
    <property type="term" value="F:isocitrate lyase activity"/>
    <property type="evidence" value="ECO:0007669"/>
    <property type="project" value="UniProtKB-EC"/>
</dbReference>
<dbReference type="EMBL" id="JAAPAO010000577">
    <property type="protein sequence ID" value="KAF4656789.1"/>
    <property type="molecule type" value="Genomic_DNA"/>
</dbReference>
<dbReference type="GO" id="GO:0006099">
    <property type="term" value="P:tricarboxylic acid cycle"/>
    <property type="evidence" value="ECO:0007669"/>
    <property type="project" value="UniProtKB-KW"/>
</dbReference>
<dbReference type="Pfam" id="PF00463">
    <property type="entry name" value="ICL"/>
    <property type="match status" value="1"/>
</dbReference>
<dbReference type="AlphaFoldDB" id="A0A7J6LC64"/>
<organism evidence="7 8">
    <name type="scientific">Perkinsus chesapeaki</name>
    <name type="common">Clam parasite</name>
    <name type="synonym">Perkinsus andrewsi</name>
    <dbReference type="NCBI Taxonomy" id="330153"/>
    <lineage>
        <taxon>Eukaryota</taxon>
        <taxon>Sar</taxon>
        <taxon>Alveolata</taxon>
        <taxon>Perkinsozoa</taxon>
        <taxon>Perkinsea</taxon>
        <taxon>Perkinsida</taxon>
        <taxon>Perkinsidae</taxon>
        <taxon>Perkinsus</taxon>
    </lineage>
</organism>
<feature type="compositionally biased region" description="Basic residues" evidence="6">
    <location>
        <begin position="479"/>
        <end position="492"/>
    </location>
</feature>
<evidence type="ECO:0000256" key="6">
    <source>
        <dbReference type="SAM" id="MobiDB-lite"/>
    </source>
</evidence>
<dbReference type="PANTHER" id="PTHR21631:SF3">
    <property type="entry name" value="BIFUNCTIONAL GLYOXYLATE CYCLE PROTEIN"/>
    <property type="match status" value="1"/>
</dbReference>
<feature type="non-terminal residue" evidence="7">
    <location>
        <position position="1"/>
    </location>
</feature>
<dbReference type="Gene3D" id="1.10.10.850">
    <property type="match status" value="1"/>
</dbReference>
<dbReference type="EC" id="4.1.3.1" evidence="2"/>
<name>A0A7J6LC64_PERCH</name>
<evidence type="ECO:0000256" key="5">
    <source>
        <dbReference type="ARBA" id="ARBA00023239"/>
    </source>
</evidence>
<keyword evidence="8" id="KW-1185">Reference proteome</keyword>
<evidence type="ECO:0000313" key="7">
    <source>
        <dbReference type="EMBL" id="KAF4656789.1"/>
    </source>
</evidence>
<evidence type="ECO:0000313" key="8">
    <source>
        <dbReference type="Proteomes" id="UP000591131"/>
    </source>
</evidence>
<keyword evidence="5" id="KW-0456">Lyase</keyword>
<dbReference type="InterPro" id="IPR006254">
    <property type="entry name" value="Isocitrate_lyase"/>
</dbReference>
<dbReference type="InterPro" id="IPR015813">
    <property type="entry name" value="Pyrv/PenolPyrv_kinase-like_dom"/>
</dbReference>
<evidence type="ECO:0000256" key="4">
    <source>
        <dbReference type="ARBA" id="ARBA00022532"/>
    </source>
</evidence>
<dbReference type="Gene3D" id="3.20.20.60">
    <property type="entry name" value="Phosphoenolpyruvate-binding domains"/>
    <property type="match status" value="1"/>
</dbReference>
<feature type="compositionally biased region" description="Acidic residues" evidence="6">
    <location>
        <begin position="445"/>
        <end position="454"/>
    </location>
</feature>
<comment type="pathway">
    <text evidence="1">Carbohydrate metabolism; glyoxylate cycle; (S)-malate from isocitrate: step 1/2.</text>
</comment>
<feature type="compositionally biased region" description="Polar residues" evidence="6">
    <location>
        <begin position="464"/>
        <end position="473"/>
    </location>
</feature>
<dbReference type="CDD" id="cd00377">
    <property type="entry name" value="ICL_PEPM"/>
    <property type="match status" value="1"/>
</dbReference>
<dbReference type="SUPFAM" id="SSF51621">
    <property type="entry name" value="Phosphoenolpyruvate/pyruvate domain"/>
    <property type="match status" value="1"/>
</dbReference>
<keyword evidence="3" id="KW-0329">Glyoxylate bypass</keyword>
<sequence length="492" mass="56031">MSKKLWSYLNNAKDNNTFLHTLGVIDPIQAIQVSKYVNVIYISGWQCSTTSTTNNETGPDFGDYPSNTVPDKVDLIFKAQTFHDRKQQLEIYNNDNNDAGVLVDYMKPIIADGDSGHGGISSVMRLMKMMIEKGAAGVHFEDQRASTKKCGHLSGKVLVSTREHIDRLIAARLMCDILGTDTIIIARTDAEIANLIDNNIDERDHPFILGASNPDVVNDDKAIRYLIDGAINKGESYKISDIENEWTNKAKLCTYPELISNKLKQMGLPHERWDSVSSNMGINEMKKEAKRLLGYKDDNELPYWCWECPRTREGYYRIRCGTKMCINRAKSFAPYSDIVWMEAKKPDYEQACQFTNGVRNESICDKDILFGYNLFPSLYWDNCDSNNGCYNEDDVSSNSSHHTPGFGDHDEQQQQEQEEDQADAEILNLDDENKGNMKAPPLIEHDDEEHDDEEIQQRQQQQQGPRPSTSTGVEVNANKRIKRKKDKKKDKD</sequence>
<dbReference type="Proteomes" id="UP000591131">
    <property type="component" value="Unassembled WGS sequence"/>
</dbReference>
<evidence type="ECO:0000256" key="1">
    <source>
        <dbReference type="ARBA" id="ARBA00004793"/>
    </source>
</evidence>
<dbReference type="InterPro" id="IPR040442">
    <property type="entry name" value="Pyrv_kinase-like_dom_sf"/>
</dbReference>
<evidence type="ECO:0000256" key="3">
    <source>
        <dbReference type="ARBA" id="ARBA00022435"/>
    </source>
</evidence>
<evidence type="ECO:0000256" key="2">
    <source>
        <dbReference type="ARBA" id="ARBA00012909"/>
    </source>
</evidence>
<dbReference type="InterPro" id="IPR018523">
    <property type="entry name" value="Isocitrate_lyase_ph_CS"/>
</dbReference>
<dbReference type="InterPro" id="IPR039556">
    <property type="entry name" value="ICL/PEPM"/>
</dbReference>